<accession>A0ABU7PEN0</accession>
<dbReference type="Proteomes" id="UP001344658">
    <property type="component" value="Unassembled WGS sequence"/>
</dbReference>
<name>A0ABU7PEN0_9ACTN</name>
<keyword evidence="3" id="KW-1185">Reference proteome</keyword>
<dbReference type="RefSeq" id="WP_330797262.1">
    <property type="nucleotide sequence ID" value="NZ_JAZEWV010000016.1"/>
</dbReference>
<evidence type="ECO:0000313" key="3">
    <source>
        <dbReference type="Proteomes" id="UP001344658"/>
    </source>
</evidence>
<feature type="compositionally biased region" description="Low complexity" evidence="1">
    <location>
        <begin position="82"/>
        <end position="99"/>
    </location>
</feature>
<reference evidence="2 3" key="1">
    <citation type="submission" date="2023-12" db="EMBL/GenBank/DDBJ databases">
        <title>Streptomyces sp. V4-01.</title>
        <authorList>
            <person name="Somphong A."/>
            <person name="Phongsopitanun W."/>
        </authorList>
    </citation>
    <scope>NUCLEOTIDE SEQUENCE [LARGE SCALE GENOMIC DNA]</scope>
    <source>
        <strain evidence="2 3">V4-01</strain>
    </source>
</reference>
<proteinExistence type="predicted"/>
<feature type="region of interest" description="Disordered" evidence="1">
    <location>
        <begin position="1"/>
        <end position="28"/>
    </location>
</feature>
<organism evidence="2 3">
    <name type="scientific">Actinacidiphila polyblastidii</name>
    <dbReference type="NCBI Taxonomy" id="3110430"/>
    <lineage>
        <taxon>Bacteria</taxon>
        <taxon>Bacillati</taxon>
        <taxon>Actinomycetota</taxon>
        <taxon>Actinomycetes</taxon>
        <taxon>Kitasatosporales</taxon>
        <taxon>Streptomycetaceae</taxon>
        <taxon>Actinacidiphila</taxon>
    </lineage>
</organism>
<feature type="region of interest" description="Disordered" evidence="1">
    <location>
        <begin position="82"/>
        <end position="111"/>
    </location>
</feature>
<sequence>MSSGSTQQPAPPDHPPGEGPGATENRKRGNVVATLGTIKDLLTNVVGIVTVIVSAAALFGGGAAVGHSTASSDPGPATTVYRTVPPTATPTPTAIVEPTTTPPVQPTTPAAVGGTELNSYTVQIGFGHSIPLGATKPRQSDFSTTGLGDLGTAAPADHLVFVPINGDRMVSLDDGATPSYAGCAADTVFATQADSKPGTAFCLIESGMMAGVKITSAHPAYVVLSVTVWSYSG</sequence>
<dbReference type="EMBL" id="JAZEWV010000016">
    <property type="protein sequence ID" value="MEE4544261.1"/>
    <property type="molecule type" value="Genomic_DNA"/>
</dbReference>
<evidence type="ECO:0000256" key="1">
    <source>
        <dbReference type="SAM" id="MobiDB-lite"/>
    </source>
</evidence>
<gene>
    <name evidence="2" type="ORF">V2S66_20055</name>
</gene>
<comment type="caution">
    <text evidence="2">The sequence shown here is derived from an EMBL/GenBank/DDBJ whole genome shotgun (WGS) entry which is preliminary data.</text>
</comment>
<protein>
    <submittedName>
        <fullName evidence="2">Uncharacterized protein</fullName>
    </submittedName>
</protein>
<feature type="compositionally biased region" description="Pro residues" evidence="1">
    <location>
        <begin position="9"/>
        <end position="18"/>
    </location>
</feature>
<evidence type="ECO:0000313" key="2">
    <source>
        <dbReference type="EMBL" id="MEE4544261.1"/>
    </source>
</evidence>